<feature type="transmembrane region" description="Helical" evidence="6">
    <location>
        <begin position="447"/>
        <end position="467"/>
    </location>
</feature>
<dbReference type="STRING" id="599839.J4HRQ2"/>
<feature type="transmembrane region" description="Helical" evidence="6">
    <location>
        <begin position="111"/>
        <end position="134"/>
    </location>
</feature>
<evidence type="ECO:0000256" key="3">
    <source>
        <dbReference type="ARBA" id="ARBA00022989"/>
    </source>
</evidence>
<dbReference type="RefSeq" id="XP_012177785.1">
    <property type="nucleotide sequence ID" value="XM_012322395.1"/>
</dbReference>
<evidence type="ECO:0000256" key="4">
    <source>
        <dbReference type="ARBA" id="ARBA00023136"/>
    </source>
</evidence>
<evidence type="ECO:0000256" key="6">
    <source>
        <dbReference type="SAM" id="Phobius"/>
    </source>
</evidence>
<dbReference type="InterPro" id="IPR003689">
    <property type="entry name" value="ZIP"/>
</dbReference>
<dbReference type="GO" id="GO:0005385">
    <property type="term" value="F:zinc ion transmembrane transporter activity"/>
    <property type="evidence" value="ECO:0007669"/>
    <property type="project" value="TreeGrafter"/>
</dbReference>
<dbReference type="AlphaFoldDB" id="J4HRQ2"/>
<dbReference type="GO" id="GO:0005886">
    <property type="term" value="C:plasma membrane"/>
    <property type="evidence" value="ECO:0007669"/>
    <property type="project" value="TreeGrafter"/>
</dbReference>
<dbReference type="Proteomes" id="UP000006352">
    <property type="component" value="Unassembled WGS sequence"/>
</dbReference>
<keyword evidence="3 6" id="KW-1133">Transmembrane helix</keyword>
<feature type="transmembrane region" description="Helical" evidence="6">
    <location>
        <begin position="37"/>
        <end position="56"/>
    </location>
</feature>
<protein>
    <recommendedName>
        <fullName evidence="9">Zinc/iron permease</fullName>
    </recommendedName>
</protein>
<feature type="compositionally biased region" description="Low complexity" evidence="5">
    <location>
        <begin position="140"/>
        <end position="159"/>
    </location>
</feature>
<dbReference type="PANTHER" id="PTHR11040:SF44">
    <property type="entry name" value="PROTEIN ZNTC-RELATED"/>
    <property type="match status" value="1"/>
</dbReference>
<dbReference type="EMBL" id="HE796885">
    <property type="protein sequence ID" value="CCL98502.1"/>
    <property type="molecule type" value="Genomic_DNA"/>
</dbReference>
<evidence type="ECO:0000313" key="8">
    <source>
        <dbReference type="Proteomes" id="UP000006352"/>
    </source>
</evidence>
<dbReference type="OrthoDB" id="448280at2759"/>
<organism evidence="7 8">
    <name type="scientific">Fibroporia radiculosa</name>
    <dbReference type="NCBI Taxonomy" id="599839"/>
    <lineage>
        <taxon>Eukaryota</taxon>
        <taxon>Fungi</taxon>
        <taxon>Dikarya</taxon>
        <taxon>Basidiomycota</taxon>
        <taxon>Agaricomycotina</taxon>
        <taxon>Agaricomycetes</taxon>
        <taxon>Polyporales</taxon>
        <taxon>Fibroporiaceae</taxon>
        <taxon>Fibroporia</taxon>
    </lineage>
</organism>
<dbReference type="InParanoid" id="J4HRQ2"/>
<name>J4HRQ2_9APHY</name>
<comment type="subcellular location">
    <subcellularLocation>
        <location evidence="1">Membrane</location>
        <topology evidence="1">Multi-pass membrane protein</topology>
    </subcellularLocation>
</comment>
<reference evidence="7 8" key="1">
    <citation type="journal article" date="2012" name="Appl. Environ. Microbiol.">
        <title>Short-read sequencing for genomic analysis of the brown rot fungus Fibroporia radiculosa.</title>
        <authorList>
            <person name="Tang J.D."/>
            <person name="Perkins A.D."/>
            <person name="Sonstegard T.S."/>
            <person name="Schroeder S.G."/>
            <person name="Burgess S.C."/>
            <person name="Diehl S.V."/>
        </authorList>
    </citation>
    <scope>NUCLEOTIDE SEQUENCE [LARGE SCALE GENOMIC DNA]</scope>
    <source>
        <strain evidence="7 8">TFFH 294</strain>
    </source>
</reference>
<gene>
    <name evidence="7" type="ORF">FIBRA_00500</name>
</gene>
<feature type="transmembrane region" description="Helical" evidence="6">
    <location>
        <begin position="418"/>
        <end position="441"/>
    </location>
</feature>
<keyword evidence="4 6" id="KW-0472">Membrane</keyword>
<sequence>MSPATSDNFSSLDTHRTWRIYNVDDDTDPTTWVSSRLRIMLMIFCVSLFASSFPTLSRRIPGLRIPGVVFFIGKHFGTGVILSTAFVHLLQDSFEALLNPVVRERWAISNWVGMIVLGSLLLIFFVEYISTSFVDRLQSYSSRPPSPSSTPVSEASNSPACSPSAIPKQLPSPAPSPSLLPVDHHHRDPARDCSRANGPGCPEDVPFPLALPQPVAVVNEDVDEEADEVRSLTAPLLPPSTHGAHSTHLSGYGATGSGLRSHIHGRPRHAQFAHTFPRSSRTPHLPPSGEEIQTTDASEEIFAGGHHRHESRSSHAGHHELRMGLGWNSLVSLGGDGEGVDDDVAKVKRDRSGSGGVHVHVHAHKPGHRHRHGHSGHGHRHGHGHGHSHLSMDSWDVENGHDEGADEVEMEIGRKRQVVGILMLEIGIMLHSLVIGITLSITSGSEYTSLVTAIVFHQLFEGLSLGIRIATLPAAVAKKSNLSMLKPALALMFAVTTPVGIAVGLGIFEPGRSEGAKVTLMRGLMSALSAGMLIYAACVEMLAGDFVMDPHLWRSSIRRQVLALVSLLFGVATMGAVGILGE</sequence>
<keyword evidence="8" id="KW-1185">Reference proteome</keyword>
<evidence type="ECO:0000256" key="5">
    <source>
        <dbReference type="SAM" id="MobiDB-lite"/>
    </source>
</evidence>
<feature type="transmembrane region" description="Helical" evidence="6">
    <location>
        <begin position="560"/>
        <end position="580"/>
    </location>
</feature>
<accession>J4HRQ2</accession>
<dbReference type="Pfam" id="PF02535">
    <property type="entry name" value="Zip"/>
    <property type="match status" value="2"/>
</dbReference>
<evidence type="ECO:0008006" key="9">
    <source>
        <dbReference type="Google" id="ProtNLM"/>
    </source>
</evidence>
<feature type="transmembrane region" description="Helical" evidence="6">
    <location>
        <begin position="68"/>
        <end position="91"/>
    </location>
</feature>
<evidence type="ECO:0000256" key="2">
    <source>
        <dbReference type="ARBA" id="ARBA00022692"/>
    </source>
</evidence>
<feature type="compositionally biased region" description="Basic residues" evidence="5">
    <location>
        <begin position="359"/>
        <end position="388"/>
    </location>
</feature>
<feature type="region of interest" description="Disordered" evidence="5">
    <location>
        <begin position="140"/>
        <end position="207"/>
    </location>
</feature>
<evidence type="ECO:0000256" key="1">
    <source>
        <dbReference type="ARBA" id="ARBA00004141"/>
    </source>
</evidence>
<keyword evidence="2 6" id="KW-0812">Transmembrane</keyword>
<feature type="compositionally biased region" description="Basic and acidic residues" evidence="5">
    <location>
        <begin position="182"/>
        <end position="194"/>
    </location>
</feature>
<feature type="transmembrane region" description="Helical" evidence="6">
    <location>
        <begin position="488"/>
        <end position="508"/>
    </location>
</feature>
<evidence type="ECO:0000313" key="7">
    <source>
        <dbReference type="EMBL" id="CCL98502.1"/>
    </source>
</evidence>
<feature type="region of interest" description="Disordered" evidence="5">
    <location>
        <begin position="273"/>
        <end position="293"/>
    </location>
</feature>
<feature type="transmembrane region" description="Helical" evidence="6">
    <location>
        <begin position="528"/>
        <end position="548"/>
    </location>
</feature>
<proteinExistence type="predicted"/>
<dbReference type="GeneID" id="24093413"/>
<dbReference type="PANTHER" id="PTHR11040">
    <property type="entry name" value="ZINC/IRON TRANSPORTER"/>
    <property type="match status" value="1"/>
</dbReference>
<feature type="region of interest" description="Disordered" evidence="5">
    <location>
        <begin position="349"/>
        <end position="389"/>
    </location>
</feature>
<dbReference type="HOGENOM" id="CLU_027089_2_0_1"/>